<feature type="compositionally biased region" description="Polar residues" evidence="1">
    <location>
        <begin position="35"/>
        <end position="51"/>
    </location>
</feature>
<evidence type="ECO:0000313" key="3">
    <source>
        <dbReference type="Proteomes" id="UP000000304"/>
    </source>
</evidence>
<reference evidence="2 3" key="1">
    <citation type="journal article" date="2007" name="Nature">
        <title>Evolution of genes and genomes on the Drosophila phylogeny.</title>
        <authorList>
            <consortium name="Drosophila 12 Genomes Consortium"/>
            <person name="Clark A.G."/>
            <person name="Eisen M.B."/>
            <person name="Smith D.R."/>
            <person name="Bergman C.M."/>
            <person name="Oliver B."/>
            <person name="Markow T.A."/>
            <person name="Kaufman T.C."/>
            <person name="Kellis M."/>
            <person name="Gelbart W."/>
            <person name="Iyer V.N."/>
            <person name="Pollard D.A."/>
            <person name="Sackton T.B."/>
            <person name="Larracuente A.M."/>
            <person name="Singh N.D."/>
            <person name="Abad J.P."/>
            <person name="Abt D.N."/>
            <person name="Adryan B."/>
            <person name="Aguade M."/>
            <person name="Akashi H."/>
            <person name="Anderson W.W."/>
            <person name="Aquadro C.F."/>
            <person name="Ardell D.H."/>
            <person name="Arguello R."/>
            <person name="Artieri C.G."/>
            <person name="Barbash D.A."/>
            <person name="Barker D."/>
            <person name="Barsanti P."/>
            <person name="Batterham P."/>
            <person name="Batzoglou S."/>
            <person name="Begun D."/>
            <person name="Bhutkar A."/>
            <person name="Blanco E."/>
            <person name="Bosak S.A."/>
            <person name="Bradley R.K."/>
            <person name="Brand A.D."/>
            <person name="Brent M.R."/>
            <person name="Brooks A.N."/>
            <person name="Brown R.H."/>
            <person name="Butlin R.K."/>
            <person name="Caggese C."/>
            <person name="Calvi B.R."/>
            <person name="Bernardo de Carvalho A."/>
            <person name="Caspi A."/>
            <person name="Castrezana S."/>
            <person name="Celniker S.E."/>
            <person name="Chang J.L."/>
            <person name="Chapple C."/>
            <person name="Chatterji S."/>
            <person name="Chinwalla A."/>
            <person name="Civetta A."/>
            <person name="Clifton S.W."/>
            <person name="Comeron J.M."/>
            <person name="Costello J.C."/>
            <person name="Coyne J.A."/>
            <person name="Daub J."/>
            <person name="David R.G."/>
            <person name="Delcher A.L."/>
            <person name="Delehaunty K."/>
            <person name="Do C.B."/>
            <person name="Ebling H."/>
            <person name="Edwards K."/>
            <person name="Eickbush T."/>
            <person name="Evans J.D."/>
            <person name="Filipski A."/>
            <person name="Findeiss S."/>
            <person name="Freyhult E."/>
            <person name="Fulton L."/>
            <person name="Fulton R."/>
            <person name="Garcia A.C."/>
            <person name="Gardiner A."/>
            <person name="Garfield D.A."/>
            <person name="Garvin B.E."/>
            <person name="Gibson G."/>
            <person name="Gilbert D."/>
            <person name="Gnerre S."/>
            <person name="Godfrey J."/>
            <person name="Good R."/>
            <person name="Gotea V."/>
            <person name="Gravely B."/>
            <person name="Greenberg A.J."/>
            <person name="Griffiths-Jones S."/>
            <person name="Gross S."/>
            <person name="Guigo R."/>
            <person name="Gustafson E.A."/>
            <person name="Haerty W."/>
            <person name="Hahn M.W."/>
            <person name="Halligan D.L."/>
            <person name="Halpern A.L."/>
            <person name="Halter G.M."/>
            <person name="Han M.V."/>
            <person name="Heger A."/>
            <person name="Hillier L."/>
            <person name="Hinrichs A.S."/>
            <person name="Holmes I."/>
            <person name="Hoskins R.A."/>
            <person name="Hubisz M.J."/>
            <person name="Hultmark D."/>
            <person name="Huntley M.A."/>
            <person name="Jaffe D.B."/>
            <person name="Jagadeeshan S."/>
            <person name="Jeck W.R."/>
            <person name="Johnson J."/>
            <person name="Jones C.D."/>
            <person name="Jordan W.C."/>
            <person name="Karpen G.H."/>
            <person name="Kataoka E."/>
            <person name="Keightley P.D."/>
            <person name="Kheradpour P."/>
            <person name="Kirkness E.F."/>
            <person name="Koerich L.B."/>
            <person name="Kristiansen K."/>
            <person name="Kudrna D."/>
            <person name="Kulathinal R.J."/>
            <person name="Kumar S."/>
            <person name="Kwok R."/>
            <person name="Lander E."/>
            <person name="Langley C.H."/>
            <person name="Lapoint R."/>
            <person name="Lazzaro B.P."/>
            <person name="Lee S.J."/>
            <person name="Levesque L."/>
            <person name="Li R."/>
            <person name="Lin C.F."/>
            <person name="Lin M.F."/>
            <person name="Lindblad-Toh K."/>
            <person name="Llopart A."/>
            <person name="Long M."/>
            <person name="Low L."/>
            <person name="Lozovsky E."/>
            <person name="Lu J."/>
            <person name="Luo M."/>
            <person name="Machado C.A."/>
            <person name="Makalowski W."/>
            <person name="Marzo M."/>
            <person name="Matsuda M."/>
            <person name="Matzkin L."/>
            <person name="McAllister B."/>
            <person name="McBride C.S."/>
            <person name="McKernan B."/>
            <person name="McKernan K."/>
            <person name="Mendez-Lago M."/>
            <person name="Minx P."/>
            <person name="Mollenhauer M.U."/>
            <person name="Montooth K."/>
            <person name="Mount S.M."/>
            <person name="Mu X."/>
            <person name="Myers E."/>
            <person name="Negre B."/>
            <person name="Newfeld S."/>
            <person name="Nielsen R."/>
            <person name="Noor M.A."/>
            <person name="O'Grady P."/>
            <person name="Pachter L."/>
            <person name="Papaceit M."/>
            <person name="Parisi M.J."/>
            <person name="Parisi M."/>
            <person name="Parts L."/>
            <person name="Pedersen J.S."/>
            <person name="Pesole G."/>
            <person name="Phillippy A.M."/>
            <person name="Ponting C.P."/>
            <person name="Pop M."/>
            <person name="Porcelli D."/>
            <person name="Powell J.R."/>
            <person name="Prohaska S."/>
            <person name="Pruitt K."/>
            <person name="Puig M."/>
            <person name="Quesneville H."/>
            <person name="Ram K.R."/>
            <person name="Rand D."/>
            <person name="Rasmussen M.D."/>
            <person name="Reed L.K."/>
            <person name="Reenan R."/>
            <person name="Reily A."/>
            <person name="Remington K.A."/>
            <person name="Rieger T.T."/>
            <person name="Ritchie M.G."/>
            <person name="Robin C."/>
            <person name="Rogers Y.H."/>
            <person name="Rohde C."/>
            <person name="Rozas J."/>
            <person name="Rubenfield M.J."/>
            <person name="Ruiz A."/>
            <person name="Russo S."/>
            <person name="Salzberg S.L."/>
            <person name="Sanchez-Gracia A."/>
            <person name="Saranga D.J."/>
            <person name="Sato H."/>
            <person name="Schaeffer S.W."/>
            <person name="Schatz M.C."/>
            <person name="Schlenke T."/>
            <person name="Schwartz R."/>
            <person name="Segarra C."/>
            <person name="Singh R.S."/>
            <person name="Sirot L."/>
            <person name="Sirota M."/>
            <person name="Sisneros N.B."/>
            <person name="Smith C.D."/>
            <person name="Smith T.F."/>
            <person name="Spieth J."/>
            <person name="Stage D.E."/>
            <person name="Stark A."/>
            <person name="Stephan W."/>
            <person name="Strausberg R.L."/>
            <person name="Strempel S."/>
            <person name="Sturgill D."/>
            <person name="Sutton G."/>
            <person name="Sutton G.G."/>
            <person name="Tao W."/>
            <person name="Teichmann S."/>
            <person name="Tobari Y.N."/>
            <person name="Tomimura Y."/>
            <person name="Tsolas J.M."/>
            <person name="Valente V.L."/>
            <person name="Venter E."/>
            <person name="Venter J.C."/>
            <person name="Vicario S."/>
            <person name="Vieira F.G."/>
            <person name="Vilella A.J."/>
            <person name="Villasante A."/>
            <person name="Walenz B."/>
            <person name="Wang J."/>
            <person name="Wasserman M."/>
            <person name="Watts T."/>
            <person name="Wilson D."/>
            <person name="Wilson R.K."/>
            <person name="Wing R.A."/>
            <person name="Wolfner M.F."/>
            <person name="Wong A."/>
            <person name="Wong G.K."/>
            <person name="Wu C.I."/>
            <person name="Wu G."/>
            <person name="Yamamoto D."/>
            <person name="Yang H.P."/>
            <person name="Yang S.P."/>
            <person name="Yorke J.A."/>
            <person name="Yoshida K."/>
            <person name="Zdobnov E."/>
            <person name="Zhang P."/>
            <person name="Zhang Y."/>
            <person name="Zimin A.V."/>
            <person name="Baldwin J."/>
            <person name="Abdouelleil A."/>
            <person name="Abdulkadir J."/>
            <person name="Abebe A."/>
            <person name="Abera B."/>
            <person name="Abreu J."/>
            <person name="Acer S.C."/>
            <person name="Aftuck L."/>
            <person name="Alexander A."/>
            <person name="An P."/>
            <person name="Anderson E."/>
            <person name="Anderson S."/>
            <person name="Arachi H."/>
            <person name="Azer M."/>
            <person name="Bachantsang P."/>
            <person name="Barry A."/>
            <person name="Bayul T."/>
            <person name="Berlin A."/>
            <person name="Bessette D."/>
            <person name="Bloom T."/>
            <person name="Blye J."/>
            <person name="Boguslavskiy L."/>
            <person name="Bonnet C."/>
            <person name="Boukhgalter B."/>
            <person name="Bourzgui I."/>
            <person name="Brown A."/>
            <person name="Cahill P."/>
            <person name="Channer S."/>
            <person name="Cheshatsang Y."/>
            <person name="Chuda L."/>
            <person name="Citroen M."/>
            <person name="Collymore A."/>
            <person name="Cooke P."/>
            <person name="Costello M."/>
            <person name="D'Aco K."/>
            <person name="Daza R."/>
            <person name="De Haan G."/>
            <person name="DeGray S."/>
            <person name="DeMaso C."/>
            <person name="Dhargay N."/>
            <person name="Dooley K."/>
            <person name="Dooley E."/>
            <person name="Doricent M."/>
            <person name="Dorje P."/>
            <person name="Dorjee K."/>
            <person name="Dupes A."/>
            <person name="Elong R."/>
            <person name="Falk J."/>
            <person name="Farina A."/>
            <person name="Faro S."/>
            <person name="Ferguson D."/>
            <person name="Fisher S."/>
            <person name="Foley C.D."/>
            <person name="Franke A."/>
            <person name="Friedrich D."/>
            <person name="Gadbois L."/>
            <person name="Gearin G."/>
            <person name="Gearin C.R."/>
            <person name="Giannoukos G."/>
            <person name="Goode T."/>
            <person name="Graham J."/>
            <person name="Grandbois E."/>
            <person name="Grewal S."/>
            <person name="Gyaltsen K."/>
            <person name="Hafez N."/>
            <person name="Hagos B."/>
            <person name="Hall J."/>
            <person name="Henson C."/>
            <person name="Hollinger A."/>
            <person name="Honan T."/>
            <person name="Huard M.D."/>
            <person name="Hughes L."/>
            <person name="Hurhula B."/>
            <person name="Husby M.E."/>
            <person name="Kamat A."/>
            <person name="Kanga B."/>
            <person name="Kashin S."/>
            <person name="Khazanovich D."/>
            <person name="Kisner P."/>
            <person name="Lance K."/>
            <person name="Lara M."/>
            <person name="Lee W."/>
            <person name="Lennon N."/>
            <person name="Letendre F."/>
            <person name="LeVine R."/>
            <person name="Lipovsky A."/>
            <person name="Liu X."/>
            <person name="Liu J."/>
            <person name="Liu S."/>
            <person name="Lokyitsang T."/>
            <person name="Lokyitsang Y."/>
            <person name="Lubonja R."/>
            <person name="Lui A."/>
            <person name="MacDonald P."/>
            <person name="Magnisalis V."/>
            <person name="Maru K."/>
            <person name="Matthews C."/>
            <person name="McCusker W."/>
            <person name="McDonough S."/>
            <person name="Mehta T."/>
            <person name="Meldrim J."/>
            <person name="Meneus L."/>
            <person name="Mihai O."/>
            <person name="Mihalev A."/>
            <person name="Mihova T."/>
            <person name="Mittelman R."/>
            <person name="Mlenga V."/>
            <person name="Montmayeur A."/>
            <person name="Mulrain L."/>
            <person name="Navidi A."/>
            <person name="Naylor J."/>
            <person name="Negash T."/>
            <person name="Nguyen T."/>
            <person name="Nguyen N."/>
            <person name="Nicol R."/>
            <person name="Norbu C."/>
            <person name="Norbu N."/>
            <person name="Novod N."/>
            <person name="O'Neill B."/>
            <person name="Osman S."/>
            <person name="Markiewicz E."/>
            <person name="Oyono O.L."/>
            <person name="Patti C."/>
            <person name="Phunkhang P."/>
            <person name="Pierre F."/>
            <person name="Priest M."/>
            <person name="Raghuraman S."/>
            <person name="Rege F."/>
            <person name="Reyes R."/>
            <person name="Rise C."/>
            <person name="Rogov P."/>
            <person name="Ross K."/>
            <person name="Ryan E."/>
            <person name="Settipalli S."/>
            <person name="Shea T."/>
            <person name="Sherpa N."/>
            <person name="Shi L."/>
            <person name="Shih D."/>
            <person name="Sparrow T."/>
            <person name="Spaulding J."/>
            <person name="Stalker J."/>
            <person name="Stange-Thomann N."/>
            <person name="Stavropoulos S."/>
            <person name="Stone C."/>
            <person name="Strader C."/>
            <person name="Tesfaye S."/>
            <person name="Thomson T."/>
            <person name="Thoulutsang Y."/>
            <person name="Thoulutsang D."/>
            <person name="Topham K."/>
            <person name="Topping I."/>
            <person name="Tsamla T."/>
            <person name="Vassiliev H."/>
            <person name="Vo A."/>
            <person name="Wangchuk T."/>
            <person name="Wangdi T."/>
            <person name="Weiand M."/>
            <person name="Wilkinson J."/>
            <person name="Wilson A."/>
            <person name="Yadav S."/>
            <person name="Young G."/>
            <person name="Yu Q."/>
            <person name="Zembek L."/>
            <person name="Zhong D."/>
            <person name="Zimmer A."/>
            <person name="Zwirko Z."/>
            <person name="Jaffe D.B."/>
            <person name="Alvarez P."/>
            <person name="Brockman W."/>
            <person name="Butler J."/>
            <person name="Chin C."/>
            <person name="Gnerre S."/>
            <person name="Grabherr M."/>
            <person name="Kleber M."/>
            <person name="Mauceli E."/>
            <person name="MacCallum I."/>
        </authorList>
    </citation>
    <scope>NUCLEOTIDE SEQUENCE [LARGE SCALE GENOMIC DNA]</scope>
    <source>
        <strain evidence="3">white501</strain>
    </source>
</reference>
<dbReference type="EMBL" id="CM000362">
    <property type="protein sequence ID" value="EDX07714.1"/>
    <property type="molecule type" value="Genomic_DNA"/>
</dbReference>
<dbReference type="HOGENOM" id="CLU_2592338_0_0_1"/>
<protein>
    <submittedName>
        <fullName evidence="2">GD25373</fullName>
    </submittedName>
</protein>
<dbReference type="Proteomes" id="UP000000304">
    <property type="component" value="Chromosome 2R"/>
</dbReference>
<dbReference type="AlphaFoldDB" id="B4QD09"/>
<feature type="region of interest" description="Disordered" evidence="1">
    <location>
        <begin position="30"/>
        <end position="80"/>
    </location>
</feature>
<keyword evidence="3" id="KW-1185">Reference proteome</keyword>
<evidence type="ECO:0000313" key="2">
    <source>
        <dbReference type="EMBL" id="EDX07714.1"/>
    </source>
</evidence>
<name>B4QD09_DROSI</name>
<proteinExistence type="predicted"/>
<sequence length="80" mass="8914">MELRPPAIRCSQLQHPGQQCSILLAGNQAEPWTQPEPSNLPQSQPASQTELLRSKESARRNRSHIADRGVPATPLHKIEE</sequence>
<feature type="compositionally biased region" description="Basic and acidic residues" evidence="1">
    <location>
        <begin position="52"/>
        <end position="67"/>
    </location>
</feature>
<evidence type="ECO:0000256" key="1">
    <source>
        <dbReference type="SAM" id="MobiDB-lite"/>
    </source>
</evidence>
<accession>B4QD09</accession>
<dbReference type="OMA" id="RNRSHIA"/>
<gene>
    <name evidence="2" type="primary">Dsim\GD25373</name>
    <name evidence="2" type="ORF">Dsim_GD25373</name>
</gene>
<organism evidence="2 3">
    <name type="scientific">Drosophila simulans</name>
    <name type="common">Fruit fly</name>
    <dbReference type="NCBI Taxonomy" id="7240"/>
    <lineage>
        <taxon>Eukaryota</taxon>
        <taxon>Metazoa</taxon>
        <taxon>Ecdysozoa</taxon>
        <taxon>Arthropoda</taxon>
        <taxon>Hexapoda</taxon>
        <taxon>Insecta</taxon>
        <taxon>Pterygota</taxon>
        <taxon>Neoptera</taxon>
        <taxon>Endopterygota</taxon>
        <taxon>Diptera</taxon>
        <taxon>Brachycera</taxon>
        <taxon>Muscomorpha</taxon>
        <taxon>Ephydroidea</taxon>
        <taxon>Drosophilidae</taxon>
        <taxon>Drosophila</taxon>
        <taxon>Sophophora</taxon>
    </lineage>
</organism>